<dbReference type="OrthoDB" id="9771198at2"/>
<dbReference type="Pfam" id="PF00916">
    <property type="entry name" value="Sulfate_transp"/>
    <property type="match status" value="1"/>
</dbReference>
<dbReference type="InterPro" id="IPR011547">
    <property type="entry name" value="SLC26A/SulP_dom"/>
</dbReference>
<evidence type="ECO:0000256" key="5">
    <source>
        <dbReference type="SAM" id="Phobius"/>
    </source>
</evidence>
<dbReference type="PROSITE" id="PS50801">
    <property type="entry name" value="STAS"/>
    <property type="match status" value="1"/>
</dbReference>
<feature type="transmembrane region" description="Helical" evidence="5">
    <location>
        <begin position="326"/>
        <end position="356"/>
    </location>
</feature>
<dbReference type="CDD" id="cd07042">
    <property type="entry name" value="STAS_SulP_like_sulfate_transporter"/>
    <property type="match status" value="1"/>
</dbReference>
<gene>
    <name evidence="7" type="ORF">SAMN05192532_104264</name>
</gene>
<feature type="transmembrane region" description="Helical" evidence="5">
    <location>
        <begin position="94"/>
        <end position="113"/>
    </location>
</feature>
<dbReference type="PANTHER" id="PTHR11814">
    <property type="entry name" value="SULFATE TRANSPORTER"/>
    <property type="match status" value="1"/>
</dbReference>
<dbReference type="AlphaFoldDB" id="A0A1I2DRL2"/>
<name>A0A1I2DRL2_9BACI</name>
<evidence type="ECO:0000256" key="3">
    <source>
        <dbReference type="ARBA" id="ARBA00022989"/>
    </source>
</evidence>
<dbReference type="Gene3D" id="3.30.750.24">
    <property type="entry name" value="STAS domain"/>
    <property type="match status" value="1"/>
</dbReference>
<feature type="transmembrane region" description="Helical" evidence="5">
    <location>
        <begin position="48"/>
        <end position="65"/>
    </location>
</feature>
<evidence type="ECO:0000256" key="4">
    <source>
        <dbReference type="ARBA" id="ARBA00023136"/>
    </source>
</evidence>
<dbReference type="InterPro" id="IPR036513">
    <property type="entry name" value="STAS_dom_sf"/>
</dbReference>
<keyword evidence="3 5" id="KW-1133">Transmembrane helix</keyword>
<evidence type="ECO:0000256" key="2">
    <source>
        <dbReference type="ARBA" id="ARBA00022692"/>
    </source>
</evidence>
<organism evidence="7 8">
    <name type="scientific">Alteribacillus iranensis</name>
    <dbReference type="NCBI Taxonomy" id="930128"/>
    <lineage>
        <taxon>Bacteria</taxon>
        <taxon>Bacillati</taxon>
        <taxon>Bacillota</taxon>
        <taxon>Bacilli</taxon>
        <taxon>Bacillales</taxon>
        <taxon>Bacillaceae</taxon>
        <taxon>Alteribacillus</taxon>
    </lineage>
</organism>
<comment type="subcellular location">
    <subcellularLocation>
        <location evidence="1">Membrane</location>
        <topology evidence="1">Multi-pass membrane protein</topology>
    </subcellularLocation>
</comment>
<feature type="transmembrane region" description="Helical" evidence="5">
    <location>
        <begin position="169"/>
        <end position="186"/>
    </location>
</feature>
<feature type="domain" description="STAS" evidence="6">
    <location>
        <begin position="441"/>
        <end position="545"/>
    </location>
</feature>
<proteinExistence type="predicted"/>
<feature type="transmembrane region" description="Helical" evidence="5">
    <location>
        <begin position="376"/>
        <end position="406"/>
    </location>
</feature>
<feature type="transmembrane region" description="Helical" evidence="5">
    <location>
        <begin position="21"/>
        <end position="42"/>
    </location>
</feature>
<feature type="transmembrane region" description="Helical" evidence="5">
    <location>
        <begin position="125"/>
        <end position="149"/>
    </location>
</feature>
<evidence type="ECO:0000256" key="1">
    <source>
        <dbReference type="ARBA" id="ARBA00004141"/>
    </source>
</evidence>
<dbReference type="Pfam" id="PF01740">
    <property type="entry name" value="STAS"/>
    <property type="match status" value="1"/>
</dbReference>
<dbReference type="NCBIfam" id="TIGR00815">
    <property type="entry name" value="sulP"/>
    <property type="match status" value="1"/>
</dbReference>
<feature type="transmembrane region" description="Helical" evidence="5">
    <location>
        <begin position="243"/>
        <end position="268"/>
    </location>
</feature>
<feature type="transmembrane region" description="Helical" evidence="5">
    <location>
        <begin position="198"/>
        <end position="223"/>
    </location>
</feature>
<feature type="transmembrane region" description="Helical" evidence="5">
    <location>
        <begin position="70"/>
        <end position="88"/>
    </location>
</feature>
<dbReference type="STRING" id="930128.SAMN05192532_104264"/>
<dbReference type="InterPro" id="IPR001902">
    <property type="entry name" value="SLC26A/SulP_fam"/>
</dbReference>
<evidence type="ECO:0000313" key="8">
    <source>
        <dbReference type="Proteomes" id="UP000199516"/>
    </source>
</evidence>
<evidence type="ECO:0000259" key="6">
    <source>
        <dbReference type="PROSITE" id="PS50801"/>
    </source>
</evidence>
<dbReference type="InterPro" id="IPR002645">
    <property type="entry name" value="STAS_dom"/>
</dbReference>
<protein>
    <submittedName>
        <fullName evidence="7">Sulfate permease, SulP family</fullName>
    </submittedName>
</protein>
<reference evidence="7 8" key="1">
    <citation type="submission" date="2016-10" db="EMBL/GenBank/DDBJ databases">
        <authorList>
            <person name="de Groot N.N."/>
        </authorList>
    </citation>
    <scope>NUCLEOTIDE SEQUENCE [LARGE SCALE GENOMIC DNA]</scope>
    <source>
        <strain evidence="7 8">DSM 23995</strain>
    </source>
</reference>
<evidence type="ECO:0000313" key="7">
    <source>
        <dbReference type="EMBL" id="SFE83262.1"/>
    </source>
</evidence>
<dbReference type="SUPFAM" id="SSF52091">
    <property type="entry name" value="SpoIIaa-like"/>
    <property type="match status" value="1"/>
</dbReference>
<dbReference type="EMBL" id="FONT01000004">
    <property type="protein sequence ID" value="SFE83262.1"/>
    <property type="molecule type" value="Genomic_DNA"/>
</dbReference>
<keyword evidence="4 5" id="KW-0472">Membrane</keyword>
<dbReference type="GO" id="GO:0016020">
    <property type="term" value="C:membrane"/>
    <property type="evidence" value="ECO:0007669"/>
    <property type="project" value="UniProtKB-SubCell"/>
</dbReference>
<sequence>MKGLWRGRFEGYSFQHLQKDLLSGVIVGVIAIPLGMAFAVASGVKPEYGIYTTVIAGILISIFGGSKFQIGGPTGAFIPILLGIVITYGYEDLLLAGLMAGIILCLLGMFKLGSFIKFIPRPVTIGFTSGIAVIIFTGQIANFLGLTEIEKHESFIANMKEIYKHMDTINVYGVATAMICLVTILISPKLFRKVPGSLIGLIVSTVIASIFFSGHVPTISTVFGNIPSEFPSLSVPEISWERIQYLLAPAFAIAMLGGIESLLSAVVADGMTNSKHNSNKELIGQGIANVVTPLFGGIPATGAIARTATNIKSGAVSPMSGIIHSIFVLITILLLAPYASHIPLASMAPVLMVVAWNMSERKQFAHVLKMKSGDSLILLTTFLFTVFTSITTAVQVGLILAVVLFAKRMSSMLVVSKVLPDHSKEQETVQSHVVNDQHDCPQISMYTIEGPLFFGVAQLFEQRIMESIHYKPKILILRMGKVPFMDTTGEANFRSLIQHFQRGGGTVLVSGVLPEVRESFRRSDLDNVIGNENIFDHTGEAIDDALSRINEKKCSGCKHFAFHECHKFSQQPGHKEVEFV</sequence>
<keyword evidence="2 5" id="KW-0812">Transmembrane</keyword>
<dbReference type="RefSeq" id="WP_091661622.1">
    <property type="nucleotide sequence ID" value="NZ_FONT01000004.1"/>
</dbReference>
<dbReference type="Proteomes" id="UP000199516">
    <property type="component" value="Unassembled WGS sequence"/>
</dbReference>
<accession>A0A1I2DRL2</accession>
<keyword evidence="8" id="KW-1185">Reference proteome</keyword>
<dbReference type="GO" id="GO:0055085">
    <property type="term" value="P:transmembrane transport"/>
    <property type="evidence" value="ECO:0007669"/>
    <property type="project" value="InterPro"/>
</dbReference>